<dbReference type="AlphaFoldDB" id="L2GMK0"/>
<dbReference type="GO" id="GO:0006450">
    <property type="term" value="P:regulation of translational fidelity"/>
    <property type="evidence" value="ECO:0007669"/>
    <property type="project" value="InterPro"/>
</dbReference>
<dbReference type="EMBL" id="JH370142">
    <property type="protein sequence ID" value="ELA41532.1"/>
    <property type="molecule type" value="Genomic_DNA"/>
</dbReference>
<dbReference type="PANTHER" id="PTHR43999:SF3">
    <property type="entry name" value="TRANSCRIPTION FACTOR MAMYB"/>
    <property type="match status" value="1"/>
</dbReference>
<dbReference type="GeneID" id="19882107"/>
<sequence length="280" mass="33364">MFTKIIPTSLLTKSDLEKAKEFHRRRNLYNKYTLEQLEDWTKIDLYEALDLDCYRDKDIPETILQYAVKKKSATYHPTNNKGRQAAFFIVKRAEVILSSPKYRKVYDSCFLDESIPEDREYNHDEFFDIFSRVFDRNAMFSEAKPAPGLKDDPEVFYKFWLNFKTTRVYDDPTDVFDVSGSMRRHNADKNRDIMQQKKLRDLQRIQELVKLAIKRDPRIKKKSNGTSPWDDSQLKSLRRFDNLFGKTSNKFDVIAKKLNELFLTKRSPQEIKSKLDELKR</sequence>
<dbReference type="SUPFAM" id="SSF46565">
    <property type="entry name" value="Chaperone J-domain"/>
    <property type="match status" value="1"/>
</dbReference>
<accession>L2GMK0</accession>
<evidence type="ECO:0000259" key="1">
    <source>
        <dbReference type="Pfam" id="PF21884"/>
    </source>
</evidence>
<dbReference type="GO" id="GO:0030544">
    <property type="term" value="F:Hsp70 protein binding"/>
    <property type="evidence" value="ECO:0007669"/>
    <property type="project" value="InterPro"/>
</dbReference>
<dbReference type="Proteomes" id="UP000011082">
    <property type="component" value="Unassembled WGS sequence"/>
</dbReference>
<reference evidence="3" key="1">
    <citation type="submission" date="2011-05" db="EMBL/GenBank/DDBJ databases">
        <title>The genome sequence of Vittaforma corneae strain ATCC 50505.</title>
        <authorList>
            <consortium name="The Broad Institute Genome Sequencing Platform"/>
            <person name="Cuomo C."/>
            <person name="Didier E."/>
            <person name="Bowers L."/>
            <person name="Young S.K."/>
            <person name="Zeng Q."/>
            <person name="Gargeya S."/>
            <person name="Fitzgerald M."/>
            <person name="Haas B."/>
            <person name="Abouelleil A."/>
            <person name="Alvarado L."/>
            <person name="Arachchi H.M."/>
            <person name="Berlin A."/>
            <person name="Chapman S.B."/>
            <person name="Gearin G."/>
            <person name="Goldberg J."/>
            <person name="Griggs A."/>
            <person name="Gujja S."/>
            <person name="Hansen M."/>
            <person name="Heiman D."/>
            <person name="Howarth C."/>
            <person name="Larimer J."/>
            <person name="Lui A."/>
            <person name="MacDonald P.J.P."/>
            <person name="McCowen C."/>
            <person name="Montmayeur A."/>
            <person name="Murphy C."/>
            <person name="Neiman D."/>
            <person name="Pearson M."/>
            <person name="Priest M."/>
            <person name="Roberts A."/>
            <person name="Saif S."/>
            <person name="Shea T."/>
            <person name="Sisk P."/>
            <person name="Stolte C."/>
            <person name="Sykes S."/>
            <person name="Wortman J."/>
            <person name="Nusbaum C."/>
            <person name="Birren B."/>
        </authorList>
    </citation>
    <scope>NUCLEOTIDE SEQUENCE [LARGE SCALE GENOMIC DNA]</scope>
    <source>
        <strain evidence="3">ATCC 50505</strain>
    </source>
</reference>
<gene>
    <name evidence="2" type="ORF">VICG_01396</name>
</gene>
<name>L2GMK0_VITCO</name>
<dbReference type="OrthoDB" id="1690618at2759"/>
<dbReference type="InterPro" id="IPR044634">
    <property type="entry name" value="Zuotin/DnaJC2"/>
</dbReference>
<evidence type="ECO:0000313" key="3">
    <source>
        <dbReference type="Proteomes" id="UP000011082"/>
    </source>
</evidence>
<dbReference type="InParanoid" id="L2GMK0"/>
<dbReference type="InterPro" id="IPR036869">
    <property type="entry name" value="J_dom_sf"/>
</dbReference>
<dbReference type="GO" id="GO:0043022">
    <property type="term" value="F:ribosome binding"/>
    <property type="evidence" value="ECO:0007669"/>
    <property type="project" value="InterPro"/>
</dbReference>
<dbReference type="RefSeq" id="XP_007604842.1">
    <property type="nucleotide sequence ID" value="XM_007604780.1"/>
</dbReference>
<dbReference type="STRING" id="993615.L2GMK0"/>
<dbReference type="PANTHER" id="PTHR43999">
    <property type="entry name" value="DNAJ HOMOLOG SUBFAMILY C MEMBER 2"/>
    <property type="match status" value="1"/>
</dbReference>
<dbReference type="InterPro" id="IPR054076">
    <property type="entry name" value="ZUO1-like_ZHD"/>
</dbReference>
<dbReference type="OMA" id="CKDEDYQ"/>
<dbReference type="Pfam" id="PF21884">
    <property type="entry name" value="ZUO1-like_ZHD"/>
    <property type="match status" value="1"/>
</dbReference>
<proteinExistence type="predicted"/>
<keyword evidence="3" id="KW-1185">Reference proteome</keyword>
<dbReference type="HOGENOM" id="CLU_082159_0_0_1"/>
<dbReference type="Gene3D" id="1.10.287.110">
    <property type="entry name" value="DnaJ domain"/>
    <property type="match status" value="1"/>
</dbReference>
<dbReference type="GO" id="GO:0005829">
    <property type="term" value="C:cytosol"/>
    <property type="evidence" value="ECO:0007669"/>
    <property type="project" value="TreeGrafter"/>
</dbReference>
<dbReference type="VEuPathDB" id="MicrosporidiaDB:VICG_01396"/>
<organism evidence="2 3">
    <name type="scientific">Vittaforma corneae (strain ATCC 50505)</name>
    <name type="common">Microsporidian parasite</name>
    <name type="synonym">Nosema corneum</name>
    <dbReference type="NCBI Taxonomy" id="993615"/>
    <lineage>
        <taxon>Eukaryota</taxon>
        <taxon>Fungi</taxon>
        <taxon>Fungi incertae sedis</taxon>
        <taxon>Microsporidia</taxon>
        <taxon>Nosematidae</taxon>
        <taxon>Vittaforma</taxon>
    </lineage>
</organism>
<protein>
    <recommendedName>
        <fullName evidence="1">Zuotin-like zuotin homology domain-containing protein</fullName>
    </recommendedName>
</protein>
<evidence type="ECO:0000313" key="2">
    <source>
        <dbReference type="EMBL" id="ELA41532.1"/>
    </source>
</evidence>
<feature type="domain" description="Zuotin-like zuotin homology" evidence="1">
    <location>
        <begin position="125"/>
        <end position="220"/>
    </location>
</feature>
<dbReference type="GO" id="GO:0051083">
    <property type="term" value="P:'de novo' cotranslational protein folding"/>
    <property type="evidence" value="ECO:0007669"/>
    <property type="project" value="InterPro"/>
</dbReference>